<accession>A0A838XVT7</accession>
<dbReference type="Gene3D" id="1.10.530.10">
    <property type="match status" value="1"/>
</dbReference>
<dbReference type="InterPro" id="IPR023346">
    <property type="entry name" value="Lysozyme-like_dom_sf"/>
</dbReference>
<evidence type="ECO:0000259" key="4">
    <source>
        <dbReference type="Pfam" id="PF01464"/>
    </source>
</evidence>
<dbReference type="SUPFAM" id="SSF53955">
    <property type="entry name" value="Lysozyme-like"/>
    <property type="match status" value="1"/>
</dbReference>
<dbReference type="InterPro" id="IPR008258">
    <property type="entry name" value="Transglycosylase_SLT_dom_1"/>
</dbReference>
<keyword evidence="6" id="KW-1185">Reference proteome</keyword>
<feature type="domain" description="Transglycosylase SLT" evidence="4">
    <location>
        <begin position="103"/>
        <end position="181"/>
    </location>
</feature>
<proteinExistence type="inferred from homology"/>
<organism evidence="5 6">
    <name type="scientific">Stappia taiwanensis</name>
    <dbReference type="NCBI Taxonomy" id="992267"/>
    <lineage>
        <taxon>Bacteria</taxon>
        <taxon>Pseudomonadati</taxon>
        <taxon>Pseudomonadota</taxon>
        <taxon>Alphaproteobacteria</taxon>
        <taxon>Hyphomicrobiales</taxon>
        <taxon>Stappiaceae</taxon>
        <taxon>Stappia</taxon>
    </lineage>
</organism>
<reference evidence="5 6" key="1">
    <citation type="submission" date="2020-07" db="EMBL/GenBank/DDBJ databases">
        <authorList>
            <person name="Li M."/>
        </authorList>
    </citation>
    <scope>NUCLEOTIDE SEQUENCE [LARGE SCALE GENOMIC DNA]</scope>
    <source>
        <strain evidence="5 6">DSM 23284</strain>
    </source>
</reference>
<feature type="region of interest" description="Disordered" evidence="3">
    <location>
        <begin position="69"/>
        <end position="91"/>
    </location>
</feature>
<evidence type="ECO:0000256" key="1">
    <source>
        <dbReference type="ARBA" id="ARBA00007734"/>
    </source>
</evidence>
<dbReference type="Pfam" id="PF01464">
    <property type="entry name" value="SLT"/>
    <property type="match status" value="1"/>
</dbReference>
<gene>
    <name evidence="5" type="ORF">H1W37_19490</name>
</gene>
<evidence type="ECO:0000313" key="6">
    <source>
        <dbReference type="Proteomes" id="UP000559404"/>
    </source>
</evidence>
<reference evidence="5 6" key="2">
    <citation type="submission" date="2020-08" db="EMBL/GenBank/DDBJ databases">
        <title>Stappia taiwanensis sp. nov., isolated from a coastal thermal spring.</title>
        <authorList>
            <person name="Kampfer P."/>
        </authorList>
    </citation>
    <scope>NUCLEOTIDE SEQUENCE [LARGE SCALE GENOMIC DNA]</scope>
    <source>
        <strain evidence="5 6">DSM 23284</strain>
    </source>
</reference>
<evidence type="ECO:0000256" key="2">
    <source>
        <dbReference type="ARBA" id="ARBA00009387"/>
    </source>
</evidence>
<comment type="similarity">
    <text evidence="1">Belongs to the transglycosylase Slt family.</text>
</comment>
<sequence>MTNKRRTPVQYRKFEARPLLAEGLLPVAREGGDLERRVAAGMSRLAGKFSAIADREAILDGGRRGEADALAGRPMSIDGSAGATASDRPSRAQVQAPGAIRQMISAAAQRHGIDPAALLKIAELESSFNPAAKNPATSAGGLFQFIDGTAAQYGLADRFDPAQASDAAARFARDNAATLRKALGREPTAGELYLAHQQGAGGATKLLANPGRRAADLVGAEAIALNGGRSDMTAREFANLWISKAGGATSIAAGRSAAWQPTGSATLRGRAYDQAGSRTYLQMLDTAMRDDISSVYETYKDDPAKLETALGQLKAAHLNEHVFEEIAADYTVAFDRQANSAVGRAKAEAAQRAEEADRAAFNDRLGIAEEDKSRLMAGLDVTEDGALEQLLSAQATIDDHYDSAAERGIMSADAARQAKERSRRDTMTGFYVSQGMKLPADDIAALRDQIRSDYAAGDLPGVDRHAFADIDAKLAKLERDRRTKDKQISKRLRREGDDLAKRHAVGETTGADELAAFQFELAQAPDGSEIGRSALRRLQVAEAIRTMPLSDAERALPELVRDESGRANPTDLAFGRDLIDRHKKELATDPLGVAERFGAIDPVEPLPFDAPTPADAAAAFEKRLDAAETAAERFGVPALYFRAGEAKLLRGLIDNDPEAAMALAAGMVSAGGDALPSMLRELGKDAEPLSHAGAIIAAGGDPEAARLVLEGTRPGQDGRMRPQVPRDRQREVSSEVIGTAFSLHPAEGARIRAAAGSIARARLDAAGIDPKSDDARPVYERALNEAAGATYIGDVQYGGFADHDPGLWWSSRKVLVPTGIRADAFGQVLDAVTETDLRALPVPPVDAEGRPYPAAQIKGAFPVATAGGYRFATGDPESDTPMWVRGADGRPFVLSFEAIPALRDRLPAGVWRP</sequence>
<dbReference type="PANTHER" id="PTHR37423:SF2">
    <property type="entry name" value="MEMBRANE-BOUND LYTIC MUREIN TRANSGLYCOSYLASE C"/>
    <property type="match status" value="1"/>
</dbReference>
<comment type="caution">
    <text evidence="5">The sequence shown here is derived from an EMBL/GenBank/DDBJ whole genome shotgun (WGS) entry which is preliminary data.</text>
</comment>
<evidence type="ECO:0000256" key="3">
    <source>
        <dbReference type="SAM" id="MobiDB-lite"/>
    </source>
</evidence>
<dbReference type="EMBL" id="JACEON010000026">
    <property type="protein sequence ID" value="MBA4613847.1"/>
    <property type="molecule type" value="Genomic_DNA"/>
</dbReference>
<dbReference type="PANTHER" id="PTHR37423">
    <property type="entry name" value="SOLUBLE LYTIC MUREIN TRANSGLYCOSYLASE-RELATED"/>
    <property type="match status" value="1"/>
</dbReference>
<protein>
    <submittedName>
        <fullName evidence="5">Transglycosylase SLT domain-containing protein</fullName>
    </submittedName>
</protein>
<dbReference type="Proteomes" id="UP000559404">
    <property type="component" value="Unassembled WGS sequence"/>
</dbReference>
<evidence type="ECO:0000313" key="5">
    <source>
        <dbReference type="EMBL" id="MBA4613847.1"/>
    </source>
</evidence>
<dbReference type="RefSeq" id="WP_181762045.1">
    <property type="nucleotide sequence ID" value="NZ_BMCR01000001.1"/>
</dbReference>
<name>A0A838XVT7_9HYPH</name>
<comment type="similarity">
    <text evidence="2">Belongs to the virb1 family.</text>
</comment>
<dbReference type="AlphaFoldDB" id="A0A838XVT7"/>